<proteinExistence type="predicted"/>
<dbReference type="Proteomes" id="UP000176204">
    <property type="component" value="Chromosome I"/>
</dbReference>
<organism evidence="1 2">
    <name type="scientific">Akkermansia glycaniphila</name>
    <dbReference type="NCBI Taxonomy" id="1679444"/>
    <lineage>
        <taxon>Bacteria</taxon>
        <taxon>Pseudomonadati</taxon>
        <taxon>Verrucomicrobiota</taxon>
        <taxon>Verrucomicrobiia</taxon>
        <taxon>Verrucomicrobiales</taxon>
        <taxon>Akkermansiaceae</taxon>
        <taxon>Akkermansia</taxon>
    </lineage>
</organism>
<gene>
    <name evidence="1" type="ORF">PYTT_1831</name>
</gene>
<dbReference type="RefSeq" id="WP_141675915.1">
    <property type="nucleotide sequence ID" value="NZ_LIGX01000041.1"/>
</dbReference>
<dbReference type="STRING" id="1679444.PYTT_1831"/>
<dbReference type="AlphaFoldDB" id="A0A1H6LWZ9"/>
<evidence type="ECO:0000313" key="2">
    <source>
        <dbReference type="Proteomes" id="UP000176204"/>
    </source>
</evidence>
<accession>A0A1H6LWZ9</accession>
<evidence type="ECO:0000313" key="1">
    <source>
        <dbReference type="EMBL" id="SEH93320.1"/>
    </source>
</evidence>
<name>A0A1H6LWZ9_9BACT</name>
<protein>
    <submittedName>
        <fullName evidence="1">Uncharacterized protein</fullName>
    </submittedName>
</protein>
<dbReference type="EMBL" id="LT629973">
    <property type="protein sequence ID" value="SEH93320.1"/>
    <property type="molecule type" value="Genomic_DNA"/>
</dbReference>
<keyword evidence="2" id="KW-1185">Reference proteome</keyword>
<sequence length="90" mass="9468">MTATSPAIPVCMLPAATAGAGEKTACFRHPSNLHADTAPCRIFARQTELPVSRISGTVSSFEKIRFTENLPSGMIHPSATYADLHQAAAA</sequence>
<reference evidence="2" key="1">
    <citation type="submission" date="2016-09" db="EMBL/GenBank/DDBJ databases">
        <authorList>
            <person name="Koehorst J."/>
        </authorList>
    </citation>
    <scope>NUCLEOTIDE SEQUENCE [LARGE SCALE GENOMIC DNA]</scope>
</reference>
<dbReference type="KEGG" id="agl:PYTT_1831"/>